<evidence type="ECO:0000313" key="3">
    <source>
        <dbReference type="Proteomes" id="UP000018948"/>
    </source>
</evidence>
<accession>W2XXM1</accession>
<dbReference type="Pfam" id="PF10551">
    <property type="entry name" value="MULE"/>
    <property type="match status" value="1"/>
</dbReference>
<dbReference type="AlphaFoldDB" id="W2XXM1"/>
<dbReference type="InterPro" id="IPR018289">
    <property type="entry name" value="MULE_transposase_dom"/>
</dbReference>
<feature type="domain" description="MULE transposase" evidence="1">
    <location>
        <begin position="118"/>
        <end position="213"/>
    </location>
</feature>
<evidence type="ECO:0000259" key="1">
    <source>
        <dbReference type="Pfam" id="PF10551"/>
    </source>
</evidence>
<feature type="non-terminal residue" evidence="2">
    <location>
        <position position="250"/>
    </location>
</feature>
<protein>
    <recommendedName>
        <fullName evidence="1">MULE transposase domain-containing protein</fullName>
    </recommendedName>
</protein>
<name>W2XXM1_PHYNI</name>
<dbReference type="Proteomes" id="UP000018948">
    <property type="component" value="Unassembled WGS sequence"/>
</dbReference>
<sequence length="250" mass="28684">MKKMTDRLATEDPGMPEEDIWERACAEFYGPNREELIEGLTEEQVKSRIRRVRRRYYGGDIHGVVEVPPCSKVKDSAIPFFRFHLVTAHPEPNAPPNRILGWAHPALKELLLYNSVSVFIDGTFRCVPRGFYQCLIVMVDDPACNMYTPVYFVLCTSKTETMYEDILHLIHRDTRKKMSPAEVVCDFEFSLISSVQTQFPNAEVIGCFFHFKQAIRRRLKKEHLTEDEISIAMAPGVLDTLTVIDPDLVG</sequence>
<dbReference type="PANTHER" id="PTHR47160:SF5">
    <property type="entry name" value="MULE TRANSPOSASE DOMAIN-CONTAINING PROTEIN"/>
    <property type="match status" value="1"/>
</dbReference>
<proteinExistence type="predicted"/>
<organism evidence="2 3">
    <name type="scientific">Phytophthora nicotianae P10297</name>
    <dbReference type="NCBI Taxonomy" id="1317064"/>
    <lineage>
        <taxon>Eukaryota</taxon>
        <taxon>Sar</taxon>
        <taxon>Stramenopiles</taxon>
        <taxon>Oomycota</taxon>
        <taxon>Peronosporomycetes</taxon>
        <taxon>Peronosporales</taxon>
        <taxon>Peronosporaceae</taxon>
        <taxon>Phytophthora</taxon>
    </lineage>
</organism>
<comment type="caution">
    <text evidence="2">The sequence shown here is derived from an EMBL/GenBank/DDBJ whole genome shotgun (WGS) entry which is preliminary data.</text>
</comment>
<evidence type="ECO:0000313" key="2">
    <source>
        <dbReference type="EMBL" id="ETP27595.1"/>
    </source>
</evidence>
<dbReference type="EMBL" id="ANIY01005699">
    <property type="protein sequence ID" value="ETP27595.1"/>
    <property type="molecule type" value="Genomic_DNA"/>
</dbReference>
<dbReference type="OrthoDB" id="125134at2759"/>
<gene>
    <name evidence="2" type="ORF">F442_23128</name>
</gene>
<reference evidence="2 3" key="1">
    <citation type="submission" date="2013-11" db="EMBL/GenBank/DDBJ databases">
        <title>The Genome Sequence of Phytophthora parasitica P10297.</title>
        <authorList>
            <consortium name="The Broad Institute Genomics Platform"/>
            <person name="Russ C."/>
            <person name="Tyler B."/>
            <person name="Panabieres F."/>
            <person name="Shan W."/>
            <person name="Tripathy S."/>
            <person name="Grunwald N."/>
            <person name="Machado M."/>
            <person name="Johnson C.S."/>
            <person name="Walker B."/>
            <person name="Young S.K."/>
            <person name="Zeng Q."/>
            <person name="Gargeya S."/>
            <person name="Fitzgerald M."/>
            <person name="Haas B."/>
            <person name="Abouelleil A."/>
            <person name="Allen A.W."/>
            <person name="Alvarado L."/>
            <person name="Arachchi H.M."/>
            <person name="Berlin A.M."/>
            <person name="Chapman S.B."/>
            <person name="Gainer-Dewar J."/>
            <person name="Goldberg J."/>
            <person name="Griggs A."/>
            <person name="Gujja S."/>
            <person name="Hansen M."/>
            <person name="Howarth C."/>
            <person name="Imamovic A."/>
            <person name="Ireland A."/>
            <person name="Larimer J."/>
            <person name="McCowan C."/>
            <person name="Murphy C."/>
            <person name="Pearson M."/>
            <person name="Poon T.W."/>
            <person name="Priest M."/>
            <person name="Roberts A."/>
            <person name="Saif S."/>
            <person name="Shea T."/>
            <person name="Sisk P."/>
            <person name="Sykes S."/>
            <person name="Wortman J."/>
            <person name="Nusbaum C."/>
            <person name="Birren B."/>
        </authorList>
    </citation>
    <scope>NUCLEOTIDE SEQUENCE [LARGE SCALE GENOMIC DNA]</scope>
    <source>
        <strain evidence="2 3">P10297</strain>
    </source>
</reference>
<dbReference type="PANTHER" id="PTHR47160">
    <property type="entry name" value="PUTATIVE-RELATED"/>
    <property type="match status" value="1"/>
</dbReference>